<dbReference type="GO" id="GO:0003677">
    <property type="term" value="F:DNA binding"/>
    <property type="evidence" value="ECO:0007669"/>
    <property type="project" value="InterPro"/>
</dbReference>
<reference evidence="1 2" key="1">
    <citation type="submission" date="2018-06" db="EMBL/GenBank/DDBJ databases">
        <authorList>
            <person name="Zhirakovskaya E."/>
        </authorList>
    </citation>
    <scope>NUCLEOTIDE SEQUENCE [LARGE SCALE GENOMIC DNA]</scope>
    <source>
        <strain evidence="1 2">LY3</strain>
    </source>
</reference>
<protein>
    <submittedName>
        <fullName evidence="1">Integrase</fullName>
    </submittedName>
</protein>
<gene>
    <name evidence="1" type="ORF">DOZ80_10200</name>
</gene>
<name>A0A327N9F3_PSEFL</name>
<accession>A0A327N9F3</accession>
<dbReference type="RefSeq" id="WP_111282357.1">
    <property type="nucleotide sequence ID" value="NZ_QLIN01000003.1"/>
</dbReference>
<evidence type="ECO:0000313" key="1">
    <source>
        <dbReference type="EMBL" id="RAI70834.1"/>
    </source>
</evidence>
<organism evidence="1 2">
    <name type="scientific">Pseudomonas fluorescens</name>
    <dbReference type="NCBI Taxonomy" id="294"/>
    <lineage>
        <taxon>Bacteria</taxon>
        <taxon>Pseudomonadati</taxon>
        <taxon>Pseudomonadota</taxon>
        <taxon>Gammaproteobacteria</taxon>
        <taxon>Pseudomonadales</taxon>
        <taxon>Pseudomonadaceae</taxon>
        <taxon>Pseudomonas</taxon>
    </lineage>
</organism>
<sequence>MSLLTGHESGYEFLDDFDLVDASPHTTASWLRCKFDENSWGILTNQKKPYELDWGVRLWDGSLLTDDKNEILLRSLKHLLIISTNGVNDEFATLSHDSQNMRLACTLRVIDYLLINAQSYDLIALGLGSLNADDLKGILNQLASFARSEDSIYAWHERVSAFCKLQLGGLSNAEAEEFFAKYPSMLEVSDDVSEDLSLDINASDIPRVRAAMMKANLYYGNNHNGYKISTKVLSERLYPDTLRGRQTAKSALEALNFYPNEQNYKREYPSVRVTTGEAELLQESLYFYYRYTLVSSASLSALGLPAPSDTITIKEYTPKLNQPSRFRSVPSGNLLKLFRSSMEFHVDHGRKILNGFIRVASYCHAQNISMIRLADADFMKIIGPELVDFGVKKLGLSSHRQTGARSRRKGDRNQYFKRIRANHGLLELVYVYLGSIQLTVGMIMARRVDELVTLETQKCLDSTKSWLIFKLAKSTRNALGIRQRESRPIDAIAVEMIEELRRFQKLLKRLGVIDDLIDLFATPPSMGHKVLQDCSLHLYNRHLDFACDYFESDVTESGERYYVRQHQLRRFFAIMFFYTNSFGELDTLRWMFGHRDIEHIWRYLTECLEPKEIRGAGARYFADLAKKGRLENYKNLRDLLSAQFGTTSFALVDEGKIETYLAAMLNEGKARFEPQFFKDENGTSMKILFIVS</sequence>
<dbReference type="Proteomes" id="UP000249493">
    <property type="component" value="Unassembled WGS sequence"/>
</dbReference>
<dbReference type="InterPro" id="IPR011010">
    <property type="entry name" value="DNA_brk_join_enz"/>
</dbReference>
<dbReference type="SUPFAM" id="SSF56349">
    <property type="entry name" value="DNA breaking-rejoining enzymes"/>
    <property type="match status" value="1"/>
</dbReference>
<dbReference type="AlphaFoldDB" id="A0A327N9F3"/>
<proteinExistence type="predicted"/>
<comment type="caution">
    <text evidence="1">The sequence shown here is derived from an EMBL/GenBank/DDBJ whole genome shotgun (WGS) entry which is preliminary data.</text>
</comment>
<dbReference type="EMBL" id="QLIN01000003">
    <property type="protein sequence ID" value="RAI70834.1"/>
    <property type="molecule type" value="Genomic_DNA"/>
</dbReference>
<evidence type="ECO:0000313" key="2">
    <source>
        <dbReference type="Proteomes" id="UP000249493"/>
    </source>
</evidence>